<evidence type="ECO:0000313" key="2">
    <source>
        <dbReference type="Proteomes" id="UP000422764"/>
    </source>
</evidence>
<sequence length="156" mass="18208">MKVFTVKKENEDELKSKHRDKVSYISLNKKDKFNYIVIRNPSDSNEICTIKNMKILSENETNGICLMHGEEEMFRGKGEVNSADKMGIFNVESRIQRYQDNKKIELIRSKLSKNKECDILRDSVLIVLPKGCLFIKLDNEVSNLRMNIDWTSEKIC</sequence>
<evidence type="ECO:0000313" key="1">
    <source>
        <dbReference type="EMBL" id="QGU93950.1"/>
    </source>
</evidence>
<dbReference type="Proteomes" id="UP000422764">
    <property type="component" value="Chromosome"/>
</dbReference>
<dbReference type="EMBL" id="CP046522">
    <property type="protein sequence ID" value="QGU93950.1"/>
    <property type="molecule type" value="Genomic_DNA"/>
</dbReference>
<proteinExistence type="predicted"/>
<protein>
    <submittedName>
        <fullName evidence="1">Uncharacterized protein</fullName>
    </submittedName>
</protein>
<gene>
    <name evidence="1" type="ORF">GOM49_01310</name>
</gene>
<name>A0A6I6EPE3_9CLOT</name>
<keyword evidence="2" id="KW-1185">Reference proteome</keyword>
<dbReference type="AlphaFoldDB" id="A0A6I6EPE3"/>
<organism evidence="1 2">
    <name type="scientific">Clostridium bovifaecis</name>
    <dbReference type="NCBI Taxonomy" id="2184719"/>
    <lineage>
        <taxon>Bacteria</taxon>
        <taxon>Bacillati</taxon>
        <taxon>Bacillota</taxon>
        <taxon>Clostridia</taxon>
        <taxon>Eubacteriales</taxon>
        <taxon>Clostridiaceae</taxon>
        <taxon>Clostridium</taxon>
    </lineage>
</organism>
<reference evidence="1 2" key="1">
    <citation type="submission" date="2019-12" db="EMBL/GenBank/DDBJ databases">
        <title>Genome sequenceing of Clostridium bovifaecis.</title>
        <authorList>
            <person name="Yao Y."/>
        </authorList>
    </citation>
    <scope>NUCLEOTIDE SEQUENCE [LARGE SCALE GENOMIC DNA]</scope>
    <source>
        <strain evidence="1 2">BXX</strain>
    </source>
</reference>
<accession>A0A6I6EPE3</accession>